<keyword evidence="3" id="KW-1185">Reference proteome</keyword>
<feature type="chain" id="PRO_5045721648" description="Serine hydrolase" evidence="1">
    <location>
        <begin position="33"/>
        <end position="69"/>
    </location>
</feature>
<keyword evidence="1" id="KW-0732">Signal</keyword>
<evidence type="ECO:0000313" key="3">
    <source>
        <dbReference type="Proteomes" id="UP001072034"/>
    </source>
</evidence>
<dbReference type="RefSeq" id="WP_268916341.1">
    <property type="nucleotide sequence ID" value="NZ_JAPTMY010000001.1"/>
</dbReference>
<reference evidence="2" key="1">
    <citation type="submission" date="2022-10" db="EMBL/GenBank/DDBJ databases">
        <title>Genome sequence of Actinomyces israelii ATCC 10048.</title>
        <authorList>
            <person name="Watt R.M."/>
            <person name="Tong W.M."/>
        </authorList>
    </citation>
    <scope>NUCLEOTIDE SEQUENCE</scope>
    <source>
        <strain evidence="2">ATCC 10048</strain>
    </source>
</reference>
<evidence type="ECO:0000313" key="2">
    <source>
        <dbReference type="EMBL" id="MCZ0856557.1"/>
    </source>
</evidence>
<gene>
    <name evidence="2" type="ORF">OHJ16_00645</name>
</gene>
<protein>
    <recommendedName>
        <fullName evidence="4">Serine hydrolase</fullName>
    </recommendedName>
</protein>
<accession>A0ABT4I5M1</accession>
<organism evidence="2 3">
    <name type="scientific">Actinomyces israelii</name>
    <dbReference type="NCBI Taxonomy" id="1659"/>
    <lineage>
        <taxon>Bacteria</taxon>
        <taxon>Bacillati</taxon>
        <taxon>Actinomycetota</taxon>
        <taxon>Actinomycetes</taxon>
        <taxon>Actinomycetales</taxon>
        <taxon>Actinomycetaceae</taxon>
        <taxon>Actinomyces</taxon>
    </lineage>
</organism>
<dbReference type="PROSITE" id="PS51257">
    <property type="entry name" value="PROKAR_LIPOPROTEIN"/>
    <property type="match status" value="1"/>
</dbReference>
<evidence type="ECO:0000256" key="1">
    <source>
        <dbReference type="SAM" id="SignalP"/>
    </source>
</evidence>
<proteinExistence type="predicted"/>
<name>A0ABT4I5M1_9ACTO</name>
<feature type="signal peptide" evidence="1">
    <location>
        <begin position="1"/>
        <end position="32"/>
    </location>
</feature>
<dbReference type="Proteomes" id="UP001072034">
    <property type="component" value="Unassembled WGS sequence"/>
</dbReference>
<sequence>MRPRHPLTPIRRFALLAAVALALGGCSGRGSSAVSPPPASSAWARGVTQAWSIDLTVGQVGDPPARHGS</sequence>
<comment type="caution">
    <text evidence="2">The sequence shown here is derived from an EMBL/GenBank/DDBJ whole genome shotgun (WGS) entry which is preliminary data.</text>
</comment>
<dbReference type="EMBL" id="JAPTMY010000001">
    <property type="protein sequence ID" value="MCZ0856557.1"/>
    <property type="molecule type" value="Genomic_DNA"/>
</dbReference>
<evidence type="ECO:0008006" key="4">
    <source>
        <dbReference type="Google" id="ProtNLM"/>
    </source>
</evidence>